<comment type="subcellular location">
    <subcellularLocation>
        <location evidence="1">Membrane</location>
    </subcellularLocation>
</comment>
<reference evidence="7 8" key="1">
    <citation type="journal article" date="2015" name="Genome Biol. Evol.">
        <title>Phylogenomic analyses indicate that early fungi evolved digesting cell walls of algal ancestors of land plants.</title>
        <authorList>
            <person name="Chang Y."/>
            <person name="Wang S."/>
            <person name="Sekimoto S."/>
            <person name="Aerts A.L."/>
            <person name="Choi C."/>
            <person name="Clum A."/>
            <person name="LaButti K.M."/>
            <person name="Lindquist E.A."/>
            <person name="Yee Ngan C."/>
            <person name="Ohm R.A."/>
            <person name="Salamov A.A."/>
            <person name="Grigoriev I.V."/>
            <person name="Spatafora J.W."/>
            <person name="Berbee M.L."/>
        </authorList>
    </citation>
    <scope>NUCLEOTIDE SEQUENCE [LARGE SCALE GENOMIC DNA]</scope>
    <source>
        <strain evidence="7 8">NRRL 28638</strain>
    </source>
</reference>
<evidence type="ECO:0000259" key="6">
    <source>
        <dbReference type="PROSITE" id="PS50262"/>
    </source>
</evidence>
<organism evidence="7 8">
    <name type="scientific">Conidiobolus coronatus (strain ATCC 28846 / CBS 209.66 / NRRL 28638)</name>
    <name type="common">Delacroixia coronata</name>
    <dbReference type="NCBI Taxonomy" id="796925"/>
    <lineage>
        <taxon>Eukaryota</taxon>
        <taxon>Fungi</taxon>
        <taxon>Fungi incertae sedis</taxon>
        <taxon>Zoopagomycota</taxon>
        <taxon>Entomophthoromycotina</taxon>
        <taxon>Entomophthoromycetes</taxon>
        <taxon>Entomophthorales</taxon>
        <taxon>Ancylistaceae</taxon>
        <taxon>Conidiobolus</taxon>
    </lineage>
</organism>
<dbReference type="Proteomes" id="UP000070444">
    <property type="component" value="Unassembled WGS sequence"/>
</dbReference>
<feature type="transmembrane region" description="Helical" evidence="5">
    <location>
        <begin position="6"/>
        <end position="26"/>
    </location>
</feature>
<keyword evidence="3 5" id="KW-1133">Transmembrane helix</keyword>
<evidence type="ECO:0000256" key="4">
    <source>
        <dbReference type="ARBA" id="ARBA00023136"/>
    </source>
</evidence>
<dbReference type="SUPFAM" id="SSF81321">
    <property type="entry name" value="Family A G protein-coupled receptor-like"/>
    <property type="match status" value="1"/>
</dbReference>
<dbReference type="AlphaFoldDB" id="A0A137NS73"/>
<evidence type="ECO:0000256" key="1">
    <source>
        <dbReference type="ARBA" id="ARBA00004370"/>
    </source>
</evidence>
<feature type="transmembrane region" description="Helical" evidence="5">
    <location>
        <begin position="76"/>
        <end position="97"/>
    </location>
</feature>
<feature type="domain" description="G-protein coupled receptors family 1 profile" evidence="6">
    <location>
        <begin position="1"/>
        <end position="233"/>
    </location>
</feature>
<name>A0A137NS73_CONC2</name>
<keyword evidence="2 5" id="KW-0812">Transmembrane</keyword>
<dbReference type="Gene3D" id="1.20.1070.10">
    <property type="entry name" value="Rhodopsin 7-helix transmembrane proteins"/>
    <property type="match status" value="1"/>
</dbReference>
<dbReference type="GO" id="GO:0016020">
    <property type="term" value="C:membrane"/>
    <property type="evidence" value="ECO:0007669"/>
    <property type="project" value="UniProtKB-SubCell"/>
</dbReference>
<feature type="transmembrane region" description="Helical" evidence="5">
    <location>
        <begin position="178"/>
        <end position="200"/>
    </location>
</feature>
<dbReference type="PROSITE" id="PS50262">
    <property type="entry name" value="G_PROTEIN_RECEP_F1_2"/>
    <property type="match status" value="1"/>
</dbReference>
<sequence length="265" mass="30522">MIFCLIEYITGIEFLLISVFKLGFGYKIFNKGKIGCKIVAFALSGISRLTIWNVAVLSTLRYLIVCHRKELKLWTWLTISALVFTPIVVIYCLGFYTDDASPAPSYLFCQTFVQPSEISIALGYLIPFLYILPCWITTFCYFGVGWKANKQLNLMKIDAKTNSDQSLLKTIQRQRLKLYIQLIFVFFIYNVNFSVSYITWIMKLITGYKRPAIVDAIIAIQVNSTVAINPVVTIIFQPDINCEFKIIWVKWRLKLKSLVKRVGLN</sequence>
<accession>A0A137NS73</accession>
<evidence type="ECO:0000313" key="7">
    <source>
        <dbReference type="EMBL" id="KXN65586.1"/>
    </source>
</evidence>
<keyword evidence="8" id="KW-1185">Reference proteome</keyword>
<proteinExistence type="predicted"/>
<feature type="transmembrane region" description="Helical" evidence="5">
    <location>
        <begin position="118"/>
        <end position="144"/>
    </location>
</feature>
<evidence type="ECO:0000313" key="8">
    <source>
        <dbReference type="Proteomes" id="UP000070444"/>
    </source>
</evidence>
<evidence type="ECO:0000256" key="5">
    <source>
        <dbReference type="SAM" id="Phobius"/>
    </source>
</evidence>
<keyword evidence="4 5" id="KW-0472">Membrane</keyword>
<dbReference type="InterPro" id="IPR017452">
    <property type="entry name" value="GPCR_Rhodpsn_7TM"/>
</dbReference>
<protein>
    <recommendedName>
        <fullName evidence="6">G-protein coupled receptors family 1 profile domain-containing protein</fullName>
    </recommendedName>
</protein>
<evidence type="ECO:0000256" key="2">
    <source>
        <dbReference type="ARBA" id="ARBA00022692"/>
    </source>
</evidence>
<gene>
    <name evidence="7" type="ORF">CONCODRAFT_12777</name>
</gene>
<feature type="transmembrane region" description="Helical" evidence="5">
    <location>
        <begin position="38"/>
        <end position="64"/>
    </location>
</feature>
<dbReference type="EMBL" id="KQ964851">
    <property type="protein sequence ID" value="KXN65586.1"/>
    <property type="molecule type" value="Genomic_DNA"/>
</dbReference>
<evidence type="ECO:0000256" key="3">
    <source>
        <dbReference type="ARBA" id="ARBA00022989"/>
    </source>
</evidence>